<evidence type="ECO:0000313" key="3">
    <source>
        <dbReference type="EMBL" id="CAD9324714.1"/>
    </source>
</evidence>
<name>A0A7S1Z075_9STRA</name>
<evidence type="ECO:0000256" key="1">
    <source>
        <dbReference type="SAM" id="MobiDB-lite"/>
    </source>
</evidence>
<dbReference type="InterPro" id="IPR027471">
    <property type="entry name" value="YbeD-like_sf"/>
</dbReference>
<gene>
    <name evidence="3" type="ORF">DBRI1063_LOCUS8229</name>
</gene>
<dbReference type="AlphaFoldDB" id="A0A7S1Z075"/>
<feature type="signal peptide" evidence="2">
    <location>
        <begin position="1"/>
        <end position="22"/>
    </location>
</feature>
<organism evidence="3">
    <name type="scientific">Ditylum brightwellii</name>
    <dbReference type="NCBI Taxonomy" id="49249"/>
    <lineage>
        <taxon>Eukaryota</taxon>
        <taxon>Sar</taxon>
        <taxon>Stramenopiles</taxon>
        <taxon>Ochrophyta</taxon>
        <taxon>Bacillariophyta</taxon>
        <taxon>Mediophyceae</taxon>
        <taxon>Lithodesmiophycidae</taxon>
        <taxon>Lithodesmiales</taxon>
        <taxon>Lithodesmiaceae</taxon>
        <taxon>Ditylum</taxon>
    </lineage>
</organism>
<accession>A0A7S1Z075</accession>
<dbReference type="EMBL" id="HBGN01012883">
    <property type="protein sequence ID" value="CAD9324714.1"/>
    <property type="molecule type" value="Transcribed_RNA"/>
</dbReference>
<reference evidence="3" key="1">
    <citation type="submission" date="2021-01" db="EMBL/GenBank/DDBJ databases">
        <authorList>
            <person name="Corre E."/>
            <person name="Pelletier E."/>
            <person name="Niang G."/>
            <person name="Scheremetjew M."/>
            <person name="Finn R."/>
            <person name="Kale V."/>
            <person name="Holt S."/>
            <person name="Cochrane G."/>
            <person name="Meng A."/>
            <person name="Brown T."/>
            <person name="Cohen L."/>
        </authorList>
    </citation>
    <scope>NUCLEOTIDE SEQUENCE</scope>
    <source>
        <strain evidence="3">Pop2</strain>
    </source>
</reference>
<proteinExistence type="predicted"/>
<protein>
    <submittedName>
        <fullName evidence="3">Uncharacterized protein</fullName>
    </submittedName>
</protein>
<evidence type="ECO:0000256" key="2">
    <source>
        <dbReference type="SAM" id="SignalP"/>
    </source>
</evidence>
<dbReference type="Pfam" id="PF04359">
    <property type="entry name" value="DUF493"/>
    <property type="match status" value="1"/>
</dbReference>
<feature type="chain" id="PRO_5031269498" evidence="2">
    <location>
        <begin position="23"/>
        <end position="250"/>
    </location>
</feature>
<sequence length="250" mass="27943">MRGERWWLIIAAVVCMACMSEAFTASTGRRNKHQTASLKMAKKGVTGSFFNPVPEKDDDDNKEGGEKEGDDIDRSISELMKQRKATPRAKSPSTLGGVPTSKATGFGKVKEAKKKPQEYIEIGPKGEISKVDPFAPKYTNDVNNPEYDDQGYTLHTNEVTGEKKRVFEALVDYPCDFTMKIVGRNEGAFVLEIVQVVADSCEVGIEDVPYSKRDNGKWTSVTVHAPVKDAEMLYTLYENVDRDPRVKFKF</sequence>
<dbReference type="Gene3D" id="3.30.70.260">
    <property type="match status" value="1"/>
</dbReference>
<dbReference type="SUPFAM" id="SSF117991">
    <property type="entry name" value="YbeD/HP0495-like"/>
    <property type="match status" value="1"/>
</dbReference>
<feature type="compositionally biased region" description="Basic and acidic residues" evidence="1">
    <location>
        <begin position="62"/>
        <end position="76"/>
    </location>
</feature>
<keyword evidence="2" id="KW-0732">Signal</keyword>
<dbReference type="InterPro" id="IPR007454">
    <property type="entry name" value="UPF0250_YbeD-like"/>
</dbReference>
<feature type="region of interest" description="Disordered" evidence="1">
    <location>
        <begin position="46"/>
        <end position="110"/>
    </location>
</feature>